<keyword evidence="2" id="KW-1185">Reference proteome</keyword>
<dbReference type="CDD" id="cd07067">
    <property type="entry name" value="HP_PGM_like"/>
    <property type="match status" value="1"/>
</dbReference>
<reference evidence="1 2" key="1">
    <citation type="submission" date="2024-05" db="EMBL/GenBank/DDBJ databases">
        <title>Long read based assembly of the Candida bracarensis genome reveals expanded adhesin content.</title>
        <authorList>
            <person name="Marcet-Houben M."/>
            <person name="Ksiezopolska E."/>
            <person name="Gabaldon T."/>
        </authorList>
    </citation>
    <scope>NUCLEOTIDE SEQUENCE [LARGE SCALE GENOMIC DNA]</scope>
    <source>
        <strain evidence="1 2">CBM6</strain>
    </source>
</reference>
<dbReference type="PANTHER" id="PTHR16469:SF51">
    <property type="entry name" value="TRANSCRIPTION FACTOR TAU 55 KDA SUBUNIT"/>
    <property type="match status" value="1"/>
</dbReference>
<evidence type="ECO:0000313" key="1">
    <source>
        <dbReference type="EMBL" id="KAL3229052.1"/>
    </source>
</evidence>
<evidence type="ECO:0000313" key="2">
    <source>
        <dbReference type="Proteomes" id="UP001623330"/>
    </source>
</evidence>
<comment type="caution">
    <text evidence="1">The sequence shown here is derived from an EMBL/GenBank/DDBJ whole genome shotgun (WGS) entry which is preliminary data.</text>
</comment>
<gene>
    <name evidence="1" type="ORF">RNJ44_02139</name>
</gene>
<name>A0ABR4NMK5_9SACH</name>
<dbReference type="InterPro" id="IPR013078">
    <property type="entry name" value="His_Pase_superF_clade-1"/>
</dbReference>
<dbReference type="Pfam" id="PF00300">
    <property type="entry name" value="His_Phos_1"/>
    <property type="match status" value="1"/>
</dbReference>
<dbReference type="SUPFAM" id="SSF53254">
    <property type="entry name" value="Phosphoglycerate mutase-like"/>
    <property type="match status" value="1"/>
</dbReference>
<accession>A0ABR4NMK5</accession>
<sequence length="261" mass="29376">MTLKTIYVARHGYRSNWLPEGPYPAPPTGVDSDVPLAAHGVEQAKELAEYIGGWPQEEQPQMILSSPFYRCIQTSEPVVKRIGVPFAVERGIGEWYKPDRAVVPEPASVEHLAELFPEITIGEWSSRPVTVPSPRGETELEIFERSGEFLRGFVERMNREYPDVERVLLVTHAATKQCIGMKLMGYKDVRSPIDDAGTVLHNASCSIDRYDRLDGALWELKMNGNTDFLTNGAEMDWNFMFGFEAGSDADIKARRLRGEIN</sequence>
<dbReference type="InterPro" id="IPR029033">
    <property type="entry name" value="His_PPase_superfam"/>
</dbReference>
<protein>
    <submittedName>
        <fullName evidence="1">Uncharacterized protein</fullName>
    </submittedName>
</protein>
<dbReference type="Proteomes" id="UP001623330">
    <property type="component" value="Unassembled WGS sequence"/>
</dbReference>
<dbReference type="SMART" id="SM00855">
    <property type="entry name" value="PGAM"/>
    <property type="match status" value="1"/>
</dbReference>
<dbReference type="Gene3D" id="3.40.50.1240">
    <property type="entry name" value="Phosphoglycerate mutase-like"/>
    <property type="match status" value="1"/>
</dbReference>
<dbReference type="EMBL" id="JBEVYD010000012">
    <property type="protein sequence ID" value="KAL3229052.1"/>
    <property type="molecule type" value="Genomic_DNA"/>
</dbReference>
<proteinExistence type="predicted"/>
<dbReference type="PANTHER" id="PTHR16469">
    <property type="entry name" value="UBIQUITIN-ASSOCIATED AND SH3 DOMAIN-CONTAINING BA-RELATED"/>
    <property type="match status" value="1"/>
</dbReference>
<dbReference type="InterPro" id="IPR051710">
    <property type="entry name" value="Phosphatase_SH3-domain"/>
</dbReference>
<organism evidence="1 2">
    <name type="scientific">Nakaseomyces bracarensis</name>
    <dbReference type="NCBI Taxonomy" id="273131"/>
    <lineage>
        <taxon>Eukaryota</taxon>
        <taxon>Fungi</taxon>
        <taxon>Dikarya</taxon>
        <taxon>Ascomycota</taxon>
        <taxon>Saccharomycotina</taxon>
        <taxon>Saccharomycetes</taxon>
        <taxon>Saccharomycetales</taxon>
        <taxon>Saccharomycetaceae</taxon>
        <taxon>Nakaseomyces</taxon>
    </lineage>
</organism>